<comment type="caution">
    <text evidence="2">The sequence shown here is derived from an EMBL/GenBank/DDBJ whole genome shotgun (WGS) entry which is preliminary data.</text>
</comment>
<organism evidence="2 3">
    <name type="scientific">Ruixingdingia sedimenti</name>
    <dbReference type="NCBI Taxonomy" id="3073604"/>
    <lineage>
        <taxon>Bacteria</taxon>
        <taxon>Pseudomonadati</taxon>
        <taxon>Pseudomonadota</taxon>
        <taxon>Alphaproteobacteria</taxon>
        <taxon>Rhodobacterales</taxon>
        <taxon>Paracoccaceae</taxon>
        <taxon>Ruixingdingia</taxon>
    </lineage>
</organism>
<feature type="compositionally biased region" description="Basic residues" evidence="1">
    <location>
        <begin position="57"/>
        <end position="70"/>
    </location>
</feature>
<proteinExistence type="predicted"/>
<reference evidence="2 3" key="1">
    <citation type="submission" date="2023-09" db="EMBL/GenBank/DDBJ databases">
        <title>Xinfangfangia sedmenti sp. nov., isolated the sedment.</title>
        <authorList>
            <person name="Xu L."/>
        </authorList>
    </citation>
    <scope>NUCLEOTIDE SEQUENCE [LARGE SCALE GENOMIC DNA]</scope>
    <source>
        <strain evidence="2 3">LG-4</strain>
    </source>
</reference>
<accession>A0ABU1F4C1</accession>
<dbReference type="Proteomes" id="UP001247754">
    <property type="component" value="Unassembled WGS sequence"/>
</dbReference>
<sequence length="70" mass="7997">MNVDQIINRLIRLFTRKAVNYGVRKGADMAAGKGKPAAQMTKAEREQARKMRETIKTARRAARLTRRIGR</sequence>
<evidence type="ECO:0000313" key="2">
    <source>
        <dbReference type="EMBL" id="MDR5651716.1"/>
    </source>
</evidence>
<dbReference type="RefSeq" id="WP_310455967.1">
    <property type="nucleotide sequence ID" value="NZ_JAVKPH010000003.1"/>
</dbReference>
<keyword evidence="3" id="KW-1185">Reference proteome</keyword>
<evidence type="ECO:0000256" key="1">
    <source>
        <dbReference type="SAM" id="MobiDB-lite"/>
    </source>
</evidence>
<gene>
    <name evidence="2" type="ORF">RGD00_03815</name>
</gene>
<protein>
    <submittedName>
        <fullName evidence="2">Uncharacterized protein</fullName>
    </submittedName>
</protein>
<feature type="region of interest" description="Disordered" evidence="1">
    <location>
        <begin position="50"/>
        <end position="70"/>
    </location>
</feature>
<evidence type="ECO:0000313" key="3">
    <source>
        <dbReference type="Proteomes" id="UP001247754"/>
    </source>
</evidence>
<dbReference type="EMBL" id="JAVKPH010000003">
    <property type="protein sequence ID" value="MDR5651716.1"/>
    <property type="molecule type" value="Genomic_DNA"/>
</dbReference>
<name>A0ABU1F4C1_9RHOB</name>